<evidence type="ECO:0000259" key="9">
    <source>
        <dbReference type="PROSITE" id="PS50109"/>
    </source>
</evidence>
<dbReference type="PROSITE" id="PS50112">
    <property type="entry name" value="PAS"/>
    <property type="match status" value="1"/>
</dbReference>
<evidence type="ECO:0000256" key="5">
    <source>
        <dbReference type="ARBA" id="ARBA00022679"/>
    </source>
</evidence>
<dbReference type="Pfam" id="PF00672">
    <property type="entry name" value="HAMP"/>
    <property type="match status" value="1"/>
</dbReference>
<dbReference type="PANTHER" id="PTHR43711:SF1">
    <property type="entry name" value="HISTIDINE KINASE 1"/>
    <property type="match status" value="1"/>
</dbReference>
<organism evidence="12 13">
    <name type="scientific">Hymenobacter ginkgonis</name>
    <dbReference type="NCBI Taxonomy" id="2682976"/>
    <lineage>
        <taxon>Bacteria</taxon>
        <taxon>Pseudomonadati</taxon>
        <taxon>Bacteroidota</taxon>
        <taxon>Cytophagia</taxon>
        <taxon>Cytophagales</taxon>
        <taxon>Hymenobacteraceae</taxon>
        <taxon>Hymenobacter</taxon>
    </lineage>
</organism>
<evidence type="ECO:0000259" key="11">
    <source>
        <dbReference type="PROSITE" id="PS50885"/>
    </source>
</evidence>
<dbReference type="CDD" id="cd06225">
    <property type="entry name" value="HAMP"/>
    <property type="match status" value="1"/>
</dbReference>
<feature type="domain" description="HAMP" evidence="11">
    <location>
        <begin position="168"/>
        <end position="220"/>
    </location>
</feature>
<keyword evidence="13" id="KW-1185">Reference proteome</keyword>
<sequence length="586" mass="63107">MSIKSSITLGLLAMLALLVGSGSYAYYTVQRLESSTRTILQDNFYSVQLGQGMLQALDQTETAPTPAAGLAQFGALLAREAGNITEQGEQPLVDSLTRGLARYRQQPSAAGFVQLRRQTHHMVQLNMLALTRKNAAAASAATVASRYLILCTVLGLLLALTLVLSVPEAAVTGLRKLSASIDHATQGDFSASIPVESSDEFGRVALGFNRLLTQLDAFRNTNLAGVLAERNRAASIVRTLDEGLLLLDENGLVLVANPLACTLLGLAERQVIGHSAAALAEQHPLLQQLLAYAQRPAARRTGPLPFTVAHHGEEAHYQLVVHDVLSPSPTHGHLEFAGTILALHNVSDFTKRDQTKSHFLATVSHELRTPLSTINFHLKLLQDPRVGTLTPEQQEIIASVKQENQRLLNLTGNLLDVSRLESESLPLDAQPLPLADLVTQAIAPVQLQLAPKQLQLDVQLPPDLPAVRADREKSVWVLLNLLTNAVRHSPAQATIEVRAARMPNGRAVRVEVQDHGPGIAPEHQEHIFQRFTQLTQAADAPRTGSGLGLSIGREFITSQGGQLGVESTPGAGSTFFFTLPIADELA</sequence>
<keyword evidence="4" id="KW-0597">Phosphoprotein</keyword>
<dbReference type="GO" id="GO:0000155">
    <property type="term" value="F:phosphorelay sensor kinase activity"/>
    <property type="evidence" value="ECO:0007669"/>
    <property type="project" value="InterPro"/>
</dbReference>
<dbReference type="CDD" id="cd00082">
    <property type="entry name" value="HisKA"/>
    <property type="match status" value="1"/>
</dbReference>
<dbReference type="SUPFAM" id="SSF158472">
    <property type="entry name" value="HAMP domain-like"/>
    <property type="match status" value="1"/>
</dbReference>
<dbReference type="Gene3D" id="6.10.340.10">
    <property type="match status" value="1"/>
</dbReference>
<dbReference type="SUPFAM" id="SSF55874">
    <property type="entry name" value="ATPase domain of HSP90 chaperone/DNA topoisomerase II/histidine kinase"/>
    <property type="match status" value="1"/>
</dbReference>
<keyword evidence="7" id="KW-0902">Two-component regulatory system</keyword>
<accession>A0A7K1TI94</accession>
<dbReference type="RefSeq" id="WP_157567914.1">
    <property type="nucleotide sequence ID" value="NZ_WQKZ01000004.1"/>
</dbReference>
<evidence type="ECO:0000256" key="2">
    <source>
        <dbReference type="ARBA" id="ARBA00004370"/>
    </source>
</evidence>
<dbReference type="InterPro" id="IPR013767">
    <property type="entry name" value="PAS_fold"/>
</dbReference>
<dbReference type="FunFam" id="3.30.565.10:FF:000006">
    <property type="entry name" value="Sensor histidine kinase WalK"/>
    <property type="match status" value="1"/>
</dbReference>
<dbReference type="InterPro" id="IPR036890">
    <property type="entry name" value="HATPase_C_sf"/>
</dbReference>
<keyword evidence="8" id="KW-0812">Transmembrane</keyword>
<evidence type="ECO:0000313" key="12">
    <source>
        <dbReference type="EMBL" id="MVN78130.1"/>
    </source>
</evidence>
<dbReference type="InterPro" id="IPR050736">
    <property type="entry name" value="Sensor_HK_Regulatory"/>
</dbReference>
<dbReference type="InterPro" id="IPR004358">
    <property type="entry name" value="Sig_transdc_His_kin-like_C"/>
</dbReference>
<keyword evidence="8" id="KW-0472">Membrane</keyword>
<dbReference type="InterPro" id="IPR003660">
    <property type="entry name" value="HAMP_dom"/>
</dbReference>
<dbReference type="GO" id="GO:0006355">
    <property type="term" value="P:regulation of DNA-templated transcription"/>
    <property type="evidence" value="ECO:0007669"/>
    <property type="project" value="InterPro"/>
</dbReference>
<dbReference type="EC" id="2.7.13.3" evidence="3"/>
<dbReference type="Pfam" id="PF02518">
    <property type="entry name" value="HATPase_c"/>
    <property type="match status" value="1"/>
</dbReference>
<evidence type="ECO:0000259" key="10">
    <source>
        <dbReference type="PROSITE" id="PS50112"/>
    </source>
</evidence>
<dbReference type="EMBL" id="WQKZ01000004">
    <property type="protein sequence ID" value="MVN78130.1"/>
    <property type="molecule type" value="Genomic_DNA"/>
</dbReference>
<feature type="transmembrane region" description="Helical" evidence="8">
    <location>
        <begin position="147"/>
        <end position="166"/>
    </location>
</feature>
<dbReference type="Proteomes" id="UP000441336">
    <property type="component" value="Unassembled WGS sequence"/>
</dbReference>
<comment type="subcellular location">
    <subcellularLocation>
        <location evidence="2">Membrane</location>
    </subcellularLocation>
</comment>
<name>A0A7K1TI94_9BACT</name>
<evidence type="ECO:0000256" key="7">
    <source>
        <dbReference type="ARBA" id="ARBA00023012"/>
    </source>
</evidence>
<dbReference type="Pfam" id="PF00512">
    <property type="entry name" value="HisKA"/>
    <property type="match status" value="1"/>
</dbReference>
<dbReference type="GO" id="GO:0016020">
    <property type="term" value="C:membrane"/>
    <property type="evidence" value="ECO:0007669"/>
    <property type="project" value="UniProtKB-SubCell"/>
</dbReference>
<dbReference type="CDD" id="cd00130">
    <property type="entry name" value="PAS"/>
    <property type="match status" value="1"/>
</dbReference>
<comment type="caution">
    <text evidence="12">The sequence shown here is derived from an EMBL/GenBank/DDBJ whole genome shotgun (WGS) entry which is preliminary data.</text>
</comment>
<feature type="domain" description="Histidine kinase" evidence="9">
    <location>
        <begin position="362"/>
        <end position="583"/>
    </location>
</feature>
<dbReference type="InterPro" id="IPR003661">
    <property type="entry name" value="HisK_dim/P_dom"/>
</dbReference>
<dbReference type="InterPro" id="IPR005467">
    <property type="entry name" value="His_kinase_dom"/>
</dbReference>
<evidence type="ECO:0000256" key="3">
    <source>
        <dbReference type="ARBA" id="ARBA00012438"/>
    </source>
</evidence>
<dbReference type="SMART" id="SM00091">
    <property type="entry name" value="PAS"/>
    <property type="match status" value="1"/>
</dbReference>
<dbReference type="SUPFAM" id="SSF55785">
    <property type="entry name" value="PYP-like sensor domain (PAS domain)"/>
    <property type="match status" value="1"/>
</dbReference>
<protein>
    <recommendedName>
        <fullName evidence="3">histidine kinase</fullName>
        <ecNumber evidence="3">2.7.13.3</ecNumber>
    </recommendedName>
</protein>
<feature type="domain" description="PAS" evidence="10">
    <location>
        <begin position="229"/>
        <end position="284"/>
    </location>
</feature>
<dbReference type="PROSITE" id="PS50885">
    <property type="entry name" value="HAMP"/>
    <property type="match status" value="1"/>
</dbReference>
<evidence type="ECO:0000256" key="6">
    <source>
        <dbReference type="ARBA" id="ARBA00022777"/>
    </source>
</evidence>
<keyword evidence="5" id="KW-0808">Transferase</keyword>
<evidence type="ECO:0000256" key="8">
    <source>
        <dbReference type="SAM" id="Phobius"/>
    </source>
</evidence>
<dbReference type="SMART" id="SM00388">
    <property type="entry name" value="HisKA"/>
    <property type="match status" value="1"/>
</dbReference>
<dbReference type="NCBIfam" id="TIGR00229">
    <property type="entry name" value="sensory_box"/>
    <property type="match status" value="1"/>
</dbReference>
<dbReference type="Gene3D" id="3.30.450.20">
    <property type="entry name" value="PAS domain"/>
    <property type="match status" value="1"/>
</dbReference>
<dbReference type="CDD" id="cd00075">
    <property type="entry name" value="HATPase"/>
    <property type="match status" value="1"/>
</dbReference>
<evidence type="ECO:0000313" key="13">
    <source>
        <dbReference type="Proteomes" id="UP000441336"/>
    </source>
</evidence>
<comment type="catalytic activity">
    <reaction evidence="1">
        <text>ATP + protein L-histidine = ADP + protein N-phospho-L-histidine.</text>
        <dbReference type="EC" id="2.7.13.3"/>
    </reaction>
</comment>
<dbReference type="SMART" id="SM00387">
    <property type="entry name" value="HATPase_c"/>
    <property type="match status" value="1"/>
</dbReference>
<dbReference type="Pfam" id="PF00989">
    <property type="entry name" value="PAS"/>
    <property type="match status" value="1"/>
</dbReference>
<evidence type="ECO:0000256" key="1">
    <source>
        <dbReference type="ARBA" id="ARBA00000085"/>
    </source>
</evidence>
<dbReference type="Gene3D" id="3.30.565.10">
    <property type="entry name" value="Histidine kinase-like ATPase, C-terminal domain"/>
    <property type="match status" value="1"/>
</dbReference>
<dbReference type="InterPro" id="IPR036097">
    <property type="entry name" value="HisK_dim/P_sf"/>
</dbReference>
<dbReference type="PANTHER" id="PTHR43711">
    <property type="entry name" value="TWO-COMPONENT HISTIDINE KINASE"/>
    <property type="match status" value="1"/>
</dbReference>
<proteinExistence type="predicted"/>
<dbReference type="Gene3D" id="1.10.287.130">
    <property type="match status" value="1"/>
</dbReference>
<keyword evidence="8" id="KW-1133">Transmembrane helix</keyword>
<dbReference type="InterPro" id="IPR000014">
    <property type="entry name" value="PAS"/>
</dbReference>
<dbReference type="SMART" id="SM00304">
    <property type="entry name" value="HAMP"/>
    <property type="match status" value="1"/>
</dbReference>
<dbReference type="InterPro" id="IPR035965">
    <property type="entry name" value="PAS-like_dom_sf"/>
</dbReference>
<dbReference type="InterPro" id="IPR003594">
    <property type="entry name" value="HATPase_dom"/>
</dbReference>
<gene>
    <name evidence="12" type="ORF">GO988_17515</name>
</gene>
<keyword evidence="6" id="KW-0418">Kinase</keyword>
<evidence type="ECO:0000256" key="4">
    <source>
        <dbReference type="ARBA" id="ARBA00022553"/>
    </source>
</evidence>
<reference evidence="12 13" key="1">
    <citation type="submission" date="2019-12" db="EMBL/GenBank/DDBJ databases">
        <title>Hymenobacter sp. HMF4947 Genome sequencing and assembly.</title>
        <authorList>
            <person name="Kang H."/>
            <person name="Cha I."/>
            <person name="Kim H."/>
            <person name="Joh K."/>
        </authorList>
    </citation>
    <scope>NUCLEOTIDE SEQUENCE [LARGE SCALE GENOMIC DNA]</scope>
    <source>
        <strain evidence="12 13">HMF4947</strain>
    </source>
</reference>
<dbReference type="PROSITE" id="PS50109">
    <property type="entry name" value="HIS_KIN"/>
    <property type="match status" value="1"/>
</dbReference>
<dbReference type="AlphaFoldDB" id="A0A7K1TI94"/>
<dbReference type="PRINTS" id="PR00344">
    <property type="entry name" value="BCTRLSENSOR"/>
</dbReference>
<dbReference type="SUPFAM" id="SSF47384">
    <property type="entry name" value="Homodimeric domain of signal transducing histidine kinase"/>
    <property type="match status" value="1"/>
</dbReference>